<comment type="caution">
    <text evidence="1">The sequence shown here is derived from an EMBL/GenBank/DDBJ whole genome shotgun (WGS) entry which is preliminary data.</text>
</comment>
<evidence type="ECO:0000313" key="1">
    <source>
        <dbReference type="EMBL" id="MBW2960265.1"/>
    </source>
</evidence>
<organism evidence="1 2">
    <name type="scientific">Mesonia aestuariivivens</name>
    <dbReference type="NCBI Taxonomy" id="2796128"/>
    <lineage>
        <taxon>Bacteria</taxon>
        <taxon>Pseudomonadati</taxon>
        <taxon>Bacteroidota</taxon>
        <taxon>Flavobacteriia</taxon>
        <taxon>Flavobacteriales</taxon>
        <taxon>Flavobacteriaceae</taxon>
        <taxon>Mesonia</taxon>
    </lineage>
</organism>
<name>A0ABS6VXG4_9FLAO</name>
<dbReference type="EMBL" id="JAHWDF010000001">
    <property type="protein sequence ID" value="MBW2960265.1"/>
    <property type="molecule type" value="Genomic_DNA"/>
</dbReference>
<protein>
    <recommendedName>
        <fullName evidence="3">Phenylalanyl-tRNA synthetase subunit alpha</fullName>
    </recommendedName>
</protein>
<evidence type="ECO:0008006" key="3">
    <source>
        <dbReference type="Google" id="ProtNLM"/>
    </source>
</evidence>
<accession>A0ABS6VXG4</accession>
<gene>
    <name evidence="1" type="ORF">KW502_00445</name>
</gene>
<sequence length="131" mass="15123">MKEDIKIPEVAGVYLVAVNQFNKDHRTYDWYAYLINENNYPLETVLIVSNGYDKKDKTSTMRHTLKVLGAKSFAKVEYLEPNVLKLNNEFSISFFAEGKMLHKNFIFKKNTIAESNAKKIPLMEEDGILAK</sequence>
<dbReference type="Proteomes" id="UP000719267">
    <property type="component" value="Unassembled WGS sequence"/>
</dbReference>
<evidence type="ECO:0000313" key="2">
    <source>
        <dbReference type="Proteomes" id="UP000719267"/>
    </source>
</evidence>
<proteinExistence type="predicted"/>
<keyword evidence="2" id="KW-1185">Reference proteome</keyword>
<dbReference type="RefSeq" id="WP_219038556.1">
    <property type="nucleotide sequence ID" value="NZ_JAHWDF010000001.1"/>
</dbReference>
<reference evidence="1 2" key="1">
    <citation type="submission" date="2021-07" db="EMBL/GenBank/DDBJ databases">
        <title>Mesonia aestuariivivens sp. nov., isolated from a tidal flat.</title>
        <authorList>
            <person name="Kim Y.-O."/>
            <person name="Yoon J.-H."/>
        </authorList>
    </citation>
    <scope>NUCLEOTIDE SEQUENCE [LARGE SCALE GENOMIC DNA]</scope>
    <source>
        <strain evidence="1 2">JHPTF-M18</strain>
    </source>
</reference>